<comment type="pathway">
    <text evidence="1">Cell wall biogenesis; peptidoglycan biosynthesis.</text>
</comment>
<dbReference type="InterPro" id="IPR036950">
    <property type="entry name" value="PBP_transglycosylase"/>
</dbReference>
<dbReference type="Proteomes" id="UP000076066">
    <property type="component" value="Chromosome"/>
</dbReference>
<gene>
    <name evidence="19" type="ORF">AY555_04375</name>
</gene>
<reference evidence="19 20" key="1">
    <citation type="submission" date="2016-02" db="EMBL/GenBank/DDBJ databases">
        <title>Complete Genome of H5569, the type strain of the newly described species Haematospirillium jordaniae.</title>
        <authorList>
            <person name="Nicholson A.C."/>
            <person name="Humrighouse B.W."/>
            <person name="Loparov V."/>
            <person name="McQuiston J.R."/>
        </authorList>
    </citation>
    <scope>NUCLEOTIDE SEQUENCE [LARGE SCALE GENOMIC DNA]</scope>
    <source>
        <strain evidence="19 20">H5569</strain>
    </source>
</reference>
<dbReference type="UniPathway" id="UPA00219"/>
<dbReference type="InterPro" id="IPR001264">
    <property type="entry name" value="Glyco_trans_51"/>
</dbReference>
<dbReference type="GO" id="GO:0006508">
    <property type="term" value="P:proteolysis"/>
    <property type="evidence" value="ECO:0007669"/>
    <property type="project" value="UniProtKB-KW"/>
</dbReference>
<comment type="catalytic activity">
    <reaction evidence="13">
        <text>Preferential cleavage: (Ac)2-L-Lys-D-Ala-|-D-Ala. Also transpeptidation of peptidyl-alanyl moieties that are N-acyl substituents of D-alanine.</text>
        <dbReference type="EC" id="3.4.16.4"/>
    </reaction>
</comment>
<evidence type="ECO:0000256" key="4">
    <source>
        <dbReference type="ARBA" id="ARBA00022645"/>
    </source>
</evidence>
<dbReference type="AlphaFoldDB" id="A0A143DDC8"/>
<evidence type="ECO:0000256" key="8">
    <source>
        <dbReference type="ARBA" id="ARBA00022801"/>
    </source>
</evidence>
<dbReference type="KEGG" id="hjo:AY555_04375"/>
<evidence type="ECO:0000313" key="20">
    <source>
        <dbReference type="Proteomes" id="UP000076066"/>
    </source>
</evidence>
<feature type="region of interest" description="Disordered" evidence="15">
    <location>
        <begin position="50"/>
        <end position="83"/>
    </location>
</feature>
<evidence type="ECO:0000256" key="1">
    <source>
        <dbReference type="ARBA" id="ARBA00004752"/>
    </source>
</evidence>
<evidence type="ECO:0000256" key="14">
    <source>
        <dbReference type="ARBA" id="ARBA00049902"/>
    </source>
</evidence>
<keyword evidence="16" id="KW-1133">Transmembrane helix</keyword>
<keyword evidence="16" id="KW-0472">Membrane</keyword>
<evidence type="ECO:0000259" key="17">
    <source>
        <dbReference type="Pfam" id="PF00905"/>
    </source>
</evidence>
<dbReference type="PANTHER" id="PTHR32282">
    <property type="entry name" value="BINDING PROTEIN TRANSPEPTIDASE, PUTATIVE-RELATED"/>
    <property type="match status" value="1"/>
</dbReference>
<evidence type="ECO:0000256" key="5">
    <source>
        <dbReference type="ARBA" id="ARBA00022670"/>
    </source>
</evidence>
<keyword evidence="12" id="KW-0961">Cell wall biogenesis/degradation</keyword>
<comment type="similarity">
    <text evidence="3">In the N-terminal section; belongs to the glycosyltransferase 51 family.</text>
</comment>
<keyword evidence="8" id="KW-0378">Hydrolase</keyword>
<dbReference type="OrthoDB" id="9766909at2"/>
<protein>
    <submittedName>
        <fullName evidence="19">Uncharacterized protein</fullName>
    </submittedName>
</protein>
<feature type="transmembrane region" description="Helical" evidence="16">
    <location>
        <begin position="92"/>
        <end position="116"/>
    </location>
</feature>
<dbReference type="InterPro" id="IPR012338">
    <property type="entry name" value="Beta-lactam/transpept-like"/>
</dbReference>
<comment type="similarity">
    <text evidence="2">In the C-terminal section; belongs to the transpeptidase family.</text>
</comment>
<feature type="domain" description="Penicillin-binding protein transpeptidase" evidence="17">
    <location>
        <begin position="402"/>
        <end position="636"/>
    </location>
</feature>
<dbReference type="Pfam" id="PF00905">
    <property type="entry name" value="Transpeptidase"/>
    <property type="match status" value="1"/>
</dbReference>
<evidence type="ECO:0000256" key="2">
    <source>
        <dbReference type="ARBA" id="ARBA00007090"/>
    </source>
</evidence>
<dbReference type="InterPro" id="IPR050396">
    <property type="entry name" value="Glycosyltr_51/Transpeptidase"/>
</dbReference>
<dbReference type="Gene3D" id="3.40.710.10">
    <property type="entry name" value="DD-peptidase/beta-lactamase superfamily"/>
    <property type="match status" value="1"/>
</dbReference>
<accession>A0A143DDC8</accession>
<keyword evidence="20" id="KW-1185">Reference proteome</keyword>
<evidence type="ECO:0000256" key="10">
    <source>
        <dbReference type="ARBA" id="ARBA00022984"/>
    </source>
</evidence>
<evidence type="ECO:0000256" key="16">
    <source>
        <dbReference type="SAM" id="Phobius"/>
    </source>
</evidence>
<evidence type="ECO:0000259" key="18">
    <source>
        <dbReference type="Pfam" id="PF00912"/>
    </source>
</evidence>
<dbReference type="GeneID" id="53316387"/>
<keyword evidence="9" id="KW-0133">Cell shape</keyword>
<keyword evidence="11" id="KW-0511">Multifunctional enzyme</keyword>
<proteinExistence type="inferred from homology"/>
<dbReference type="GO" id="GO:0008360">
    <property type="term" value="P:regulation of cell shape"/>
    <property type="evidence" value="ECO:0007669"/>
    <property type="project" value="UniProtKB-KW"/>
</dbReference>
<dbReference type="SUPFAM" id="SSF53955">
    <property type="entry name" value="Lysozyme-like"/>
    <property type="match status" value="1"/>
</dbReference>
<feature type="compositionally biased region" description="Basic and acidic residues" evidence="15">
    <location>
        <begin position="705"/>
        <end position="716"/>
    </location>
</feature>
<dbReference type="RefSeq" id="WP_066133941.1">
    <property type="nucleotide sequence ID" value="NZ_CP014525.1"/>
</dbReference>
<sequence>MMSPSDPCPVPDPATPGIYLDPDDIRNRMLSSHAAYDSGLARIWSKLRTVKRPKQAKSTGPKPKRSARRGPEPRKTGKGKNTRRSRSLIWRLARWTLSIMLWGCMVVGLILGWFALDLPRIDLAAAMTRKPSITLVDENGAMVATYGDQYGDVVPVNAMSHWLPEAVMSIEDRRFYSHPGIDPLGLLRAVVTNWQAGQTVQGGSTITQQTAKNLFLTRDRTFKRKAQELMLALWLEWTFSKDQIFSLYLNRVYLGAGTYGMEAAARKYFGVSTRHVTPYQAAVLAGLLKAPSRYNPENNKANAHARARTVLQSMVASGVLTQAQAEHASSEGERYLASLPPRSHTGRYFSDFVLDQLDNLVGTVDTDLVVRTTFNKQTQKSAEHALNTVLNQYGATRHATQGAVVVMSPHGAVRAIVGGTDYSTSQYNRATQATRQPGSSFKTFVYLAALEQGLSPDDIIQDEPLTIRNWSPQNFDRQFRGDVTVREAVARSINTVAVRVAMKTGLRTVARTARRLGLSVSRVGEESPAMALGTEDNTLLAMTAAYAPLANGGMAAYPYSIIDITTRDGQVLYERIGTAGTRVIRPDVVAQMNQLLGGVLSWGTGKAATLDRPAGAKTGTSQTYRDALYLGYTADYVTGVWIGNDDNSPMKRVTGGTLPAQVWKQVMEDIHRGLPARPIPSSGSSSAPDYDRDEAPPATWTPADEIDRLQDMFGRR</sequence>
<evidence type="ECO:0000256" key="12">
    <source>
        <dbReference type="ARBA" id="ARBA00023316"/>
    </source>
</evidence>
<dbReference type="PANTHER" id="PTHR32282:SF33">
    <property type="entry name" value="PEPTIDOGLYCAN GLYCOSYLTRANSFERASE"/>
    <property type="match status" value="1"/>
</dbReference>
<evidence type="ECO:0000256" key="3">
    <source>
        <dbReference type="ARBA" id="ARBA00007739"/>
    </source>
</evidence>
<evidence type="ECO:0000256" key="11">
    <source>
        <dbReference type="ARBA" id="ARBA00023268"/>
    </source>
</evidence>
<dbReference type="GO" id="GO:0030288">
    <property type="term" value="C:outer membrane-bounded periplasmic space"/>
    <property type="evidence" value="ECO:0007669"/>
    <property type="project" value="TreeGrafter"/>
</dbReference>
<keyword evidence="4" id="KW-0121">Carboxypeptidase</keyword>
<evidence type="ECO:0000256" key="9">
    <source>
        <dbReference type="ARBA" id="ARBA00022960"/>
    </source>
</evidence>
<evidence type="ECO:0000256" key="15">
    <source>
        <dbReference type="SAM" id="MobiDB-lite"/>
    </source>
</evidence>
<dbReference type="InterPro" id="IPR001460">
    <property type="entry name" value="PCN-bd_Tpept"/>
</dbReference>
<keyword evidence="7" id="KW-0808">Transferase</keyword>
<dbReference type="NCBIfam" id="TIGR02074">
    <property type="entry name" value="PBP_1a_fam"/>
    <property type="match status" value="1"/>
</dbReference>
<organism evidence="19 20">
    <name type="scientific">Haematospirillum jordaniae</name>
    <dbReference type="NCBI Taxonomy" id="1549855"/>
    <lineage>
        <taxon>Bacteria</taxon>
        <taxon>Pseudomonadati</taxon>
        <taxon>Pseudomonadota</taxon>
        <taxon>Alphaproteobacteria</taxon>
        <taxon>Rhodospirillales</taxon>
        <taxon>Novispirillaceae</taxon>
        <taxon>Haematospirillum</taxon>
    </lineage>
</organism>
<dbReference type="SUPFAM" id="SSF56601">
    <property type="entry name" value="beta-lactamase/transpeptidase-like"/>
    <property type="match status" value="1"/>
</dbReference>
<dbReference type="EMBL" id="CP014525">
    <property type="protein sequence ID" value="AMW34540.1"/>
    <property type="molecule type" value="Genomic_DNA"/>
</dbReference>
<feature type="region of interest" description="Disordered" evidence="15">
    <location>
        <begin position="674"/>
        <end position="716"/>
    </location>
</feature>
<dbReference type="GO" id="GO:0009002">
    <property type="term" value="F:serine-type D-Ala-D-Ala carboxypeptidase activity"/>
    <property type="evidence" value="ECO:0007669"/>
    <property type="project" value="UniProtKB-EC"/>
</dbReference>
<keyword evidence="10" id="KW-0573">Peptidoglycan synthesis</keyword>
<evidence type="ECO:0000256" key="13">
    <source>
        <dbReference type="ARBA" id="ARBA00034000"/>
    </source>
</evidence>
<dbReference type="GO" id="GO:0008658">
    <property type="term" value="F:penicillin binding"/>
    <property type="evidence" value="ECO:0007669"/>
    <property type="project" value="InterPro"/>
</dbReference>
<keyword evidence="5" id="KW-0645">Protease</keyword>
<comment type="catalytic activity">
    <reaction evidence="14">
        <text>[GlcNAc-(1-&gt;4)-Mur2Ac(oyl-L-Ala-gamma-D-Glu-L-Lys-D-Ala-D-Ala)](n)-di-trans,octa-cis-undecaprenyl diphosphate + beta-D-GlcNAc-(1-&gt;4)-Mur2Ac(oyl-L-Ala-gamma-D-Glu-L-Lys-D-Ala-D-Ala)-di-trans,octa-cis-undecaprenyl diphosphate = [GlcNAc-(1-&gt;4)-Mur2Ac(oyl-L-Ala-gamma-D-Glu-L-Lys-D-Ala-D-Ala)](n+1)-di-trans,octa-cis-undecaprenyl diphosphate + di-trans,octa-cis-undecaprenyl diphosphate + H(+)</text>
        <dbReference type="Rhea" id="RHEA:23708"/>
        <dbReference type="Rhea" id="RHEA-COMP:9602"/>
        <dbReference type="Rhea" id="RHEA-COMP:9603"/>
        <dbReference type="ChEBI" id="CHEBI:15378"/>
        <dbReference type="ChEBI" id="CHEBI:58405"/>
        <dbReference type="ChEBI" id="CHEBI:60033"/>
        <dbReference type="ChEBI" id="CHEBI:78435"/>
        <dbReference type="EC" id="2.4.99.28"/>
    </reaction>
</comment>
<dbReference type="InterPro" id="IPR023346">
    <property type="entry name" value="Lysozyme-like_dom_sf"/>
</dbReference>
<dbReference type="GO" id="GO:0071555">
    <property type="term" value="P:cell wall organization"/>
    <property type="evidence" value="ECO:0007669"/>
    <property type="project" value="UniProtKB-KW"/>
</dbReference>
<dbReference type="FunFam" id="1.10.3810.10:FF:000001">
    <property type="entry name" value="Penicillin-binding protein 1A"/>
    <property type="match status" value="1"/>
</dbReference>
<name>A0A143DDC8_9PROT</name>
<dbReference type="GO" id="GO:0008955">
    <property type="term" value="F:peptidoglycan glycosyltransferase activity"/>
    <property type="evidence" value="ECO:0007669"/>
    <property type="project" value="UniProtKB-EC"/>
</dbReference>
<keyword evidence="16" id="KW-0812">Transmembrane</keyword>
<feature type="domain" description="Glycosyl transferase family 51" evidence="18">
    <location>
        <begin position="140"/>
        <end position="314"/>
    </location>
</feature>
<dbReference type="GO" id="GO:0009252">
    <property type="term" value="P:peptidoglycan biosynthetic process"/>
    <property type="evidence" value="ECO:0007669"/>
    <property type="project" value="UniProtKB-UniPathway"/>
</dbReference>
<evidence type="ECO:0000313" key="19">
    <source>
        <dbReference type="EMBL" id="AMW34540.1"/>
    </source>
</evidence>
<evidence type="ECO:0000256" key="6">
    <source>
        <dbReference type="ARBA" id="ARBA00022676"/>
    </source>
</evidence>
<dbReference type="Pfam" id="PF00912">
    <property type="entry name" value="Transgly"/>
    <property type="match status" value="1"/>
</dbReference>
<dbReference type="STRING" id="1549855.AY555_04375"/>
<keyword evidence="6" id="KW-0328">Glycosyltransferase</keyword>
<evidence type="ECO:0000256" key="7">
    <source>
        <dbReference type="ARBA" id="ARBA00022679"/>
    </source>
</evidence>
<dbReference type="Gene3D" id="1.10.3810.10">
    <property type="entry name" value="Biosynthetic peptidoglycan transglycosylase-like"/>
    <property type="match status" value="1"/>
</dbReference>